<dbReference type="InterPro" id="IPR013762">
    <property type="entry name" value="Integrase-like_cat_sf"/>
</dbReference>
<organism evidence="3 4">
    <name type="scientific">Novosphingobium soli</name>
    <dbReference type="NCBI Taxonomy" id="574956"/>
    <lineage>
        <taxon>Bacteria</taxon>
        <taxon>Pseudomonadati</taxon>
        <taxon>Pseudomonadota</taxon>
        <taxon>Alphaproteobacteria</taxon>
        <taxon>Sphingomonadales</taxon>
        <taxon>Sphingomonadaceae</taxon>
        <taxon>Novosphingobium</taxon>
    </lineage>
</organism>
<accession>A0ABV6CWD8</accession>
<dbReference type="PROSITE" id="PS51898">
    <property type="entry name" value="TYR_RECOMBINASE"/>
    <property type="match status" value="1"/>
</dbReference>
<evidence type="ECO:0000313" key="3">
    <source>
        <dbReference type="EMBL" id="MFC0205034.1"/>
    </source>
</evidence>
<evidence type="ECO:0000256" key="1">
    <source>
        <dbReference type="ARBA" id="ARBA00023172"/>
    </source>
</evidence>
<dbReference type="RefSeq" id="WP_120252445.1">
    <property type="nucleotide sequence ID" value="NZ_JBHLWK010000014.1"/>
</dbReference>
<protein>
    <submittedName>
        <fullName evidence="3">Integrase</fullName>
    </submittedName>
</protein>
<evidence type="ECO:0000313" key="4">
    <source>
        <dbReference type="Proteomes" id="UP001589798"/>
    </source>
</evidence>
<dbReference type="EMBL" id="JBHLWK010000014">
    <property type="protein sequence ID" value="MFC0205034.1"/>
    <property type="molecule type" value="Genomic_DNA"/>
</dbReference>
<keyword evidence="4" id="KW-1185">Reference proteome</keyword>
<reference evidence="3 4" key="1">
    <citation type="submission" date="2024-09" db="EMBL/GenBank/DDBJ databases">
        <authorList>
            <person name="Sun Q."/>
            <person name="Mori K."/>
        </authorList>
    </citation>
    <scope>NUCLEOTIDE SEQUENCE [LARGE SCALE GENOMIC DNA]</scope>
    <source>
        <strain evidence="3 4">CCM 7706</strain>
    </source>
</reference>
<name>A0ABV6CWD8_9SPHN</name>
<dbReference type="Proteomes" id="UP001589798">
    <property type="component" value="Unassembled WGS sequence"/>
</dbReference>
<dbReference type="InterPro" id="IPR002104">
    <property type="entry name" value="Integrase_catalytic"/>
</dbReference>
<dbReference type="Gene3D" id="1.10.443.10">
    <property type="entry name" value="Intergrase catalytic core"/>
    <property type="match status" value="1"/>
</dbReference>
<evidence type="ECO:0000259" key="2">
    <source>
        <dbReference type="PROSITE" id="PS51898"/>
    </source>
</evidence>
<comment type="caution">
    <text evidence="3">The sequence shown here is derived from an EMBL/GenBank/DDBJ whole genome shotgun (WGS) entry which is preliminary data.</text>
</comment>
<feature type="domain" description="Tyr recombinase" evidence="2">
    <location>
        <begin position="256"/>
        <end position="463"/>
    </location>
</feature>
<sequence length="619" mass="69103">MIPAINPQTIAPDTTISTRSVWRDNIWHLDDPPPGAKVRDFSIVWDFAICDSRFTDHRWATWYAGAKTFLWSLQVDPPPGSVRIRNATMVGVFKRLKVLIRWMAKEGHRGFGDLDRAGSDRFLEYVGRRRTRAGKPIDDRTIFTYRDLLARLDRQGARYPSIATLEPLSGISRGYPPVRSGLPYTPDAIAVPLVSGALRLLGTPANDVIALQALAQSAQDGALAKGMSYDRSRFVVLEAIRPFRFSTLPGEAAPWQDAPVTSTKQVRFLVQRLYEACFVVISYLVGPRVSEILGLQPGCIEHRPAAGGDERFAYLVGRIYKMASSPGGKEHRWPAPPAVERAIAVMETLSEPLRKRSGRPELWLLSSHAGLLGPNALIHLPVTEVIINRLNRFFAPFIGLPDHAGEPWRLTTHQGRKTFARFVGKRDRTGLHALQHHLGHVSRVMTDRSYVGTDFQLNELIDEQAQEETRAALEELLTATRLSGKGGRLIASRSQFRGRTLDGDVRAYVDFLMAETDLRLGVCDWGYCVYRMESSACFGNEKGPNPVLRTQSTCVGCANFAVSAKHRLVWEARRARNAALLEHLALDPVSREMATTRIAECDGILAELDKQMEVIHETN</sequence>
<dbReference type="SUPFAM" id="SSF56349">
    <property type="entry name" value="DNA breaking-rejoining enzymes"/>
    <property type="match status" value="1"/>
</dbReference>
<keyword evidence="1" id="KW-0233">DNA recombination</keyword>
<proteinExistence type="predicted"/>
<dbReference type="InterPro" id="IPR011010">
    <property type="entry name" value="DNA_brk_join_enz"/>
</dbReference>
<gene>
    <name evidence="3" type="ORF">ACFFJC_12215</name>
</gene>